<feature type="domain" description="MIP18 family-like" evidence="1">
    <location>
        <begin position="9"/>
        <end position="82"/>
    </location>
</feature>
<dbReference type="InterPro" id="IPR002744">
    <property type="entry name" value="MIP18-like"/>
</dbReference>
<dbReference type="RefSeq" id="WP_132216321.1">
    <property type="nucleotide sequence ID" value="NZ_SLWN01000024.1"/>
</dbReference>
<dbReference type="AlphaFoldDB" id="A0A4R2GUY9"/>
<evidence type="ECO:0000313" key="2">
    <source>
        <dbReference type="EMBL" id="TCO14314.1"/>
    </source>
</evidence>
<dbReference type="OrthoDB" id="153551at2"/>
<accession>A0A4R2GUY9</accession>
<organism evidence="2 3">
    <name type="scientific">Kribbella steppae</name>
    <dbReference type="NCBI Taxonomy" id="2512223"/>
    <lineage>
        <taxon>Bacteria</taxon>
        <taxon>Bacillati</taxon>
        <taxon>Actinomycetota</taxon>
        <taxon>Actinomycetes</taxon>
        <taxon>Propionibacteriales</taxon>
        <taxon>Kribbellaceae</taxon>
        <taxon>Kribbella</taxon>
    </lineage>
</organism>
<proteinExistence type="predicted"/>
<evidence type="ECO:0000259" key="1">
    <source>
        <dbReference type="Pfam" id="PF01883"/>
    </source>
</evidence>
<dbReference type="SUPFAM" id="SSF117916">
    <property type="entry name" value="Fe-S cluster assembly (FSCA) domain-like"/>
    <property type="match status" value="1"/>
</dbReference>
<protein>
    <submittedName>
        <fullName evidence="2">Metal-sulfur cluster biosynthetic enzyme</fullName>
    </submittedName>
</protein>
<reference evidence="2 3" key="1">
    <citation type="journal article" date="2015" name="Stand. Genomic Sci.">
        <title>Genomic Encyclopedia of Bacterial and Archaeal Type Strains, Phase III: the genomes of soil and plant-associated and newly described type strains.</title>
        <authorList>
            <person name="Whitman W.B."/>
            <person name="Woyke T."/>
            <person name="Klenk H.P."/>
            <person name="Zhou Y."/>
            <person name="Lilburn T.G."/>
            <person name="Beck B.J."/>
            <person name="De Vos P."/>
            <person name="Vandamme P."/>
            <person name="Eisen J.A."/>
            <person name="Garrity G."/>
            <person name="Hugenholtz P."/>
            <person name="Kyrpides N.C."/>
        </authorList>
    </citation>
    <scope>NUCLEOTIDE SEQUENCE [LARGE SCALE GENOMIC DNA]</scope>
    <source>
        <strain evidence="2 3">VKM Ac-2572</strain>
    </source>
</reference>
<dbReference type="InterPro" id="IPR034904">
    <property type="entry name" value="FSCA_dom_sf"/>
</dbReference>
<dbReference type="Proteomes" id="UP000294508">
    <property type="component" value="Unassembled WGS sequence"/>
</dbReference>
<keyword evidence="3" id="KW-1185">Reference proteome</keyword>
<evidence type="ECO:0000313" key="3">
    <source>
        <dbReference type="Proteomes" id="UP000294508"/>
    </source>
</evidence>
<dbReference type="EMBL" id="SLWN01000024">
    <property type="protein sequence ID" value="TCO14314.1"/>
    <property type="molecule type" value="Genomic_DNA"/>
</dbReference>
<name>A0A4R2GUY9_9ACTN</name>
<gene>
    <name evidence="2" type="ORF">EV652_1246</name>
</gene>
<dbReference type="Pfam" id="PF01883">
    <property type="entry name" value="FeS_assembly_P"/>
    <property type="match status" value="1"/>
</dbReference>
<dbReference type="Gene3D" id="3.30.300.130">
    <property type="entry name" value="Fe-S cluster assembly (FSCA)"/>
    <property type="match status" value="1"/>
</dbReference>
<sequence>MTTAVAERSRVLAALDAVRDPELDEPITKLGFVSECIVSAASDVRVRLRLPTYFCAPNFAFLMVADAYDAVSALPEVRSADVALEDHFASAEINAGVAARAGFAVSFAGEAIGELDELRRTFLTKAVLAGTDQVCRPLMAAGLDPATLATMTLGDMPPSAQLERLCRRRAELGLRTDPAAPLLVDPGTGDPITGAAVSLHLGRARLSRVGIEANTGICRGMLRHRYGTTGAGEEEDEG</sequence>
<comment type="caution">
    <text evidence="2">The sequence shown here is derived from an EMBL/GenBank/DDBJ whole genome shotgun (WGS) entry which is preliminary data.</text>
</comment>